<keyword evidence="2" id="KW-0479">Metal-binding</keyword>
<evidence type="ECO:0000256" key="1">
    <source>
        <dbReference type="ARBA" id="ARBA00022714"/>
    </source>
</evidence>
<evidence type="ECO:0000256" key="3">
    <source>
        <dbReference type="ARBA" id="ARBA00023004"/>
    </source>
</evidence>
<evidence type="ECO:0000256" key="2">
    <source>
        <dbReference type="ARBA" id="ARBA00022723"/>
    </source>
</evidence>
<accession>A0ABC8B0H0</accession>
<protein>
    <recommendedName>
        <fullName evidence="5">Rieske domain-containing protein</fullName>
    </recommendedName>
</protein>
<name>A0ABC8B0H0_9NOCA</name>
<keyword evidence="4" id="KW-0411">Iron-sulfur</keyword>
<dbReference type="CDD" id="cd03467">
    <property type="entry name" value="Rieske"/>
    <property type="match status" value="1"/>
</dbReference>
<dbReference type="KEGG" id="nsr:NS506_06043"/>
<dbReference type="AlphaFoldDB" id="A0ABC8B0H0"/>
<dbReference type="PROSITE" id="PS51296">
    <property type="entry name" value="RIESKE"/>
    <property type="match status" value="1"/>
</dbReference>
<keyword evidence="1" id="KW-0001">2Fe-2S</keyword>
<dbReference type="GO" id="GO:0016705">
    <property type="term" value="F:oxidoreductase activity, acting on paired donors, with incorporation or reduction of molecular oxygen"/>
    <property type="evidence" value="ECO:0007669"/>
    <property type="project" value="UniProtKB-ARBA"/>
</dbReference>
<dbReference type="GO" id="GO:0046872">
    <property type="term" value="F:metal ion binding"/>
    <property type="evidence" value="ECO:0007669"/>
    <property type="project" value="UniProtKB-KW"/>
</dbReference>
<dbReference type="GO" id="GO:0004497">
    <property type="term" value="F:monooxygenase activity"/>
    <property type="evidence" value="ECO:0007669"/>
    <property type="project" value="UniProtKB-ARBA"/>
</dbReference>
<dbReference type="SUPFAM" id="SSF50022">
    <property type="entry name" value="ISP domain"/>
    <property type="match status" value="1"/>
</dbReference>
<dbReference type="InterPro" id="IPR017941">
    <property type="entry name" value="Rieske_2Fe-2S"/>
</dbReference>
<dbReference type="RefSeq" id="WP_071344370.1">
    <property type="nucleotide sequence ID" value="NZ_CP017839.1"/>
</dbReference>
<dbReference type="InterPro" id="IPR036922">
    <property type="entry name" value="Rieske_2Fe-2S_sf"/>
</dbReference>
<gene>
    <name evidence="6" type="ORF">NS506_06043</name>
</gene>
<dbReference type="EMBL" id="CP017839">
    <property type="protein sequence ID" value="APB00080.1"/>
    <property type="molecule type" value="Genomic_DNA"/>
</dbReference>
<sequence>MSGREVRRFVDELLAGKKSTGFSPDEAEAEEMRTAIELRAARLGSDAPSEEFLSGLQRRLAAELDDEPAAVHPIGGPATGYRRRNLLIGTSAAAAAATVGAVVDRTLIGHGQPDAPPAAKQAPLSPNTGAWLAVARSSDLTEGATIAFDVGTVNGFVRRDKGISVAVSGVCTHQGCKLWLDAPAERLRCPCHSTSFSIEGQVVTHQLPVAPAPLPLVQVRENNGTIEVFAPTEPA</sequence>
<dbReference type="Pfam" id="PF00355">
    <property type="entry name" value="Rieske"/>
    <property type="match status" value="1"/>
</dbReference>
<evidence type="ECO:0000313" key="6">
    <source>
        <dbReference type="EMBL" id="APB00080.1"/>
    </source>
</evidence>
<evidence type="ECO:0000313" key="7">
    <source>
        <dbReference type="Proteomes" id="UP000180166"/>
    </source>
</evidence>
<evidence type="ECO:0000259" key="5">
    <source>
        <dbReference type="PROSITE" id="PS51296"/>
    </source>
</evidence>
<feature type="domain" description="Rieske" evidence="5">
    <location>
        <begin position="131"/>
        <end position="228"/>
    </location>
</feature>
<dbReference type="GO" id="GO:0051537">
    <property type="term" value="F:2 iron, 2 sulfur cluster binding"/>
    <property type="evidence" value="ECO:0007669"/>
    <property type="project" value="UniProtKB-KW"/>
</dbReference>
<reference evidence="6 7" key="1">
    <citation type="submission" date="2016-10" db="EMBL/GenBank/DDBJ databases">
        <title>Genome sequence of Nocardia seriolae strain EM150506, isolated from Anguila japonica.</title>
        <authorList>
            <person name="Han H.-J."/>
        </authorList>
    </citation>
    <scope>NUCLEOTIDE SEQUENCE [LARGE SCALE GENOMIC DNA]</scope>
    <source>
        <strain evidence="6 7">EM150506</strain>
    </source>
</reference>
<dbReference type="Gene3D" id="2.102.10.10">
    <property type="entry name" value="Rieske [2Fe-2S] iron-sulphur domain"/>
    <property type="match status" value="1"/>
</dbReference>
<evidence type="ECO:0000256" key="4">
    <source>
        <dbReference type="ARBA" id="ARBA00023014"/>
    </source>
</evidence>
<organism evidence="6 7">
    <name type="scientific">Nocardia seriolae</name>
    <dbReference type="NCBI Taxonomy" id="37332"/>
    <lineage>
        <taxon>Bacteria</taxon>
        <taxon>Bacillati</taxon>
        <taxon>Actinomycetota</taxon>
        <taxon>Actinomycetes</taxon>
        <taxon>Mycobacteriales</taxon>
        <taxon>Nocardiaceae</taxon>
        <taxon>Nocardia</taxon>
    </lineage>
</organism>
<keyword evidence="3" id="KW-0408">Iron</keyword>
<proteinExistence type="predicted"/>
<dbReference type="Proteomes" id="UP000180166">
    <property type="component" value="Chromosome"/>
</dbReference>